<dbReference type="AlphaFoldDB" id="A0A848L3B6"/>
<gene>
    <name evidence="3" type="ORF">HH308_20215</name>
</gene>
<evidence type="ECO:0000313" key="3">
    <source>
        <dbReference type="EMBL" id="NMO03545.1"/>
    </source>
</evidence>
<dbReference type="Gene3D" id="1.10.3300.10">
    <property type="entry name" value="Jann2411-like domain"/>
    <property type="match status" value="1"/>
</dbReference>
<protein>
    <recommendedName>
        <fullName evidence="2">Zinc finger CGNR domain-containing protein</fullName>
    </recommendedName>
</protein>
<evidence type="ECO:0000313" key="4">
    <source>
        <dbReference type="Proteomes" id="UP000550729"/>
    </source>
</evidence>
<dbReference type="Pfam" id="PF11706">
    <property type="entry name" value="zf-CGNR"/>
    <property type="match status" value="1"/>
</dbReference>
<dbReference type="InterPro" id="IPR021005">
    <property type="entry name" value="Znf_CGNR"/>
</dbReference>
<proteinExistence type="predicted"/>
<feature type="compositionally biased region" description="Basic and acidic residues" evidence="1">
    <location>
        <begin position="199"/>
        <end position="208"/>
    </location>
</feature>
<sequence length="208" mass="22677">MEQQQKPDFLFLGGDVALDFVNTVMVVGGRPADLIATPADLGAWLRSSPIAAEFGAPTKVDESVHEQAIGLRSAMRDAFSSLAEGRPVPDAALAGINAVLTDSPGTELRSTAEGDIVEVPRVDLAHDDRWTSWILADAAAKLLGSDLRRRLRRCANHDTCVLMFVDTSRSRTRRWCSMELCGNRSKVAAHHARSRPARSTREADERSV</sequence>
<dbReference type="PANTHER" id="PTHR35525">
    <property type="entry name" value="BLL6575 PROTEIN"/>
    <property type="match status" value="1"/>
</dbReference>
<dbReference type="Proteomes" id="UP000550729">
    <property type="component" value="Unassembled WGS sequence"/>
</dbReference>
<comment type="caution">
    <text evidence="3">The sequence shown here is derived from an EMBL/GenBank/DDBJ whole genome shotgun (WGS) entry which is preliminary data.</text>
</comment>
<dbReference type="Pfam" id="PF07336">
    <property type="entry name" value="ABATE"/>
    <property type="match status" value="1"/>
</dbReference>
<feature type="region of interest" description="Disordered" evidence="1">
    <location>
        <begin position="187"/>
        <end position="208"/>
    </location>
</feature>
<name>A0A848L3B6_9ACTN</name>
<dbReference type="InterPro" id="IPR023286">
    <property type="entry name" value="ABATE_dom_sf"/>
</dbReference>
<reference evidence="3 4" key="1">
    <citation type="submission" date="2020-04" db="EMBL/GenBank/DDBJ databases">
        <title>Gordonia sp. nov. TBRC 11910.</title>
        <authorList>
            <person name="Suriyachadkun C."/>
        </authorList>
    </citation>
    <scope>NUCLEOTIDE SEQUENCE [LARGE SCALE GENOMIC DNA]</scope>
    <source>
        <strain evidence="3 4">TBRC 11910</strain>
    </source>
</reference>
<dbReference type="EMBL" id="JABBNB010000024">
    <property type="protein sequence ID" value="NMO03545.1"/>
    <property type="molecule type" value="Genomic_DNA"/>
</dbReference>
<evidence type="ECO:0000256" key="1">
    <source>
        <dbReference type="SAM" id="MobiDB-lite"/>
    </source>
</evidence>
<dbReference type="SUPFAM" id="SSF160904">
    <property type="entry name" value="Jann2411-like"/>
    <property type="match status" value="1"/>
</dbReference>
<feature type="domain" description="Zinc finger CGNR" evidence="2">
    <location>
        <begin position="150"/>
        <end position="193"/>
    </location>
</feature>
<feature type="compositionally biased region" description="Basic residues" evidence="1">
    <location>
        <begin position="187"/>
        <end position="198"/>
    </location>
</feature>
<dbReference type="InterPro" id="IPR010852">
    <property type="entry name" value="ABATE"/>
</dbReference>
<dbReference type="PANTHER" id="PTHR35525:SF3">
    <property type="entry name" value="BLL6575 PROTEIN"/>
    <property type="match status" value="1"/>
</dbReference>
<organism evidence="3 4">
    <name type="scientific">Gordonia asplenii</name>
    <dbReference type="NCBI Taxonomy" id="2725283"/>
    <lineage>
        <taxon>Bacteria</taxon>
        <taxon>Bacillati</taxon>
        <taxon>Actinomycetota</taxon>
        <taxon>Actinomycetes</taxon>
        <taxon>Mycobacteriales</taxon>
        <taxon>Gordoniaceae</taxon>
        <taxon>Gordonia</taxon>
    </lineage>
</organism>
<keyword evidence="4" id="KW-1185">Reference proteome</keyword>
<accession>A0A848L3B6</accession>
<evidence type="ECO:0000259" key="2">
    <source>
        <dbReference type="Pfam" id="PF11706"/>
    </source>
</evidence>
<dbReference type="RefSeq" id="WP_170196051.1">
    <property type="nucleotide sequence ID" value="NZ_JABBNB010000024.1"/>
</dbReference>